<evidence type="ECO:0000313" key="3">
    <source>
        <dbReference type="Proteomes" id="UP001179361"/>
    </source>
</evidence>
<feature type="domain" description="T6SS immunity protein Tdi1 C-terminal" evidence="1">
    <location>
        <begin position="35"/>
        <end position="103"/>
    </location>
</feature>
<dbReference type="Pfam" id="PF08906">
    <property type="entry name" value="T6SS_Tdi1_C"/>
    <property type="match status" value="1"/>
</dbReference>
<protein>
    <submittedName>
        <fullName evidence="2">DUF1851 domain-containing protein</fullName>
    </submittedName>
</protein>
<keyword evidence="3" id="KW-1185">Reference proteome</keyword>
<organism evidence="2 3">
    <name type="scientific">Massilia phyllostachyos</name>
    <dbReference type="NCBI Taxonomy" id="2898585"/>
    <lineage>
        <taxon>Bacteria</taxon>
        <taxon>Pseudomonadati</taxon>
        <taxon>Pseudomonadota</taxon>
        <taxon>Betaproteobacteria</taxon>
        <taxon>Burkholderiales</taxon>
        <taxon>Oxalobacteraceae</taxon>
        <taxon>Telluria group</taxon>
        <taxon>Massilia</taxon>
    </lineage>
</organism>
<gene>
    <name evidence="2" type="ORF">LQ564_19410</name>
</gene>
<proteinExistence type="predicted"/>
<sequence>MDDNEFGNLILRDVRGQYWRLCPEDLYCEVVASGREELDGLATNQEFLYDWYMRDLVDQAFQRFGALAPGRKYCLKIPGVLGGEYGGDNLGTIAFDELIRASGHLAQQIAGLPDGASVKLSVYD</sequence>
<comment type="caution">
    <text evidence="2">The sequence shown here is derived from an EMBL/GenBank/DDBJ whole genome shotgun (WGS) entry which is preliminary data.</text>
</comment>
<name>A0ABS8Q9P3_9BURK</name>
<accession>A0ABS8Q9P3</accession>
<dbReference type="InterPro" id="IPR015002">
    <property type="entry name" value="T6SS_Tdi1_C"/>
</dbReference>
<reference evidence="2" key="1">
    <citation type="submission" date="2021-11" db="EMBL/GenBank/DDBJ databases">
        <title>The complete genome of Massilia sp sp. G4R7.</title>
        <authorList>
            <person name="Liu L."/>
            <person name="Yue J."/>
            <person name="Yuan J."/>
            <person name="Yang F."/>
            <person name="Li L."/>
        </authorList>
    </citation>
    <scope>NUCLEOTIDE SEQUENCE</scope>
    <source>
        <strain evidence="2">G4R7</strain>
    </source>
</reference>
<dbReference type="EMBL" id="JAJNOC010000007">
    <property type="protein sequence ID" value="MCD2518474.1"/>
    <property type="molecule type" value="Genomic_DNA"/>
</dbReference>
<evidence type="ECO:0000259" key="1">
    <source>
        <dbReference type="Pfam" id="PF08906"/>
    </source>
</evidence>
<dbReference type="RefSeq" id="WP_231059760.1">
    <property type="nucleotide sequence ID" value="NZ_JAJNOC010000007.1"/>
</dbReference>
<evidence type="ECO:0000313" key="2">
    <source>
        <dbReference type="EMBL" id="MCD2518474.1"/>
    </source>
</evidence>
<dbReference type="Proteomes" id="UP001179361">
    <property type="component" value="Unassembled WGS sequence"/>
</dbReference>